<feature type="compositionally biased region" description="Pro residues" evidence="1">
    <location>
        <begin position="741"/>
        <end position="756"/>
    </location>
</feature>
<sequence>MQNAAAMLYCPNPTCQAANSEDQKFCQKCSTPLPHRYLWALGESASAYRAGDLVAERYLCKQPSVFLDTKPGLLSGTYQELPEFLLPYLRLTSYPLHIPQIYDWLPIGTTVGMALLDHVPLCPTDTWMERQLPGLPSASDLIQLLPTLTAQWPQASPLRQLNWLWQIANLWQPLSSENAATTLFTPDLLRVESGLLRLLELKFQTNQPTLADLGQLWLQWAKTAQPEVADFLVKLCQGLIQGQIHNAELLMGYLDQGLAQLSQAQTRQIQIATLSDQGPTRQRNEDACYPASGTKTPILADQALLIVCDGIGGHQGGDVASHLAITTLEQRVKGLDISQLDSTSLAIELEKAICAANDQISQRNDSEHRFDRQRMGTTVVMALVRGHELYITHVGDSRAYWITHWGCHQLTLDDDVASREVRLGYSFYRQALHQPSGGSLVQALGMGTSSTLYPTVQRFIPDEDGIFLLCSDGLSDNDRVEAFWESEILPLLSRKGDLLRVAQRLVEIGNTHNGYDNVTVGLVHYQTAITHPIPTLAELGPLQLPITTQPTESGIRESQLTELVSPVASSTSYPTASTATEQTAEKSNLLPLLIGIGLLLGLGGLLAVLLPTLQSDPGTTPFGDLPAPTPSPTLSSPSPSDPVPTSLEVGSKLQLVRSPEASSSASGSANPPVLVSRPPQDRANSLAAPALSTPSPTVQTIGLIPIGTVLEVLRKQSLSQQENWVELRVCSTSVGDSPEAPASPPSSPSPPAPSPIASPEATSSTPTPTTPLLQPGQTGWIQEAEILPLVTLKTDLTPEQQQACSRGQ</sequence>
<feature type="region of interest" description="Disordered" evidence="1">
    <location>
        <begin position="619"/>
        <end position="699"/>
    </location>
</feature>
<dbReference type="SUPFAM" id="SSF81606">
    <property type="entry name" value="PP2C-like"/>
    <property type="match status" value="1"/>
</dbReference>
<dbReference type="PROSITE" id="PS51746">
    <property type="entry name" value="PPM_2"/>
    <property type="match status" value="1"/>
</dbReference>
<reference evidence="3" key="1">
    <citation type="submission" date="2020-05" db="EMBL/GenBank/DDBJ databases">
        <authorList>
            <person name="Zhu T."/>
            <person name="Keshari N."/>
            <person name="Lu X."/>
        </authorList>
    </citation>
    <scope>NUCLEOTIDE SEQUENCE</scope>
    <source>
        <strain evidence="3">NK1-12</strain>
    </source>
</reference>
<feature type="domain" description="PPM-type phosphatase" evidence="2">
    <location>
        <begin position="270"/>
        <end position="525"/>
    </location>
</feature>
<dbReference type="EMBL" id="CP053586">
    <property type="protein sequence ID" value="WNZ23549.1"/>
    <property type="molecule type" value="Genomic_DNA"/>
</dbReference>
<feature type="compositionally biased region" description="Low complexity" evidence="1">
    <location>
        <begin position="757"/>
        <end position="771"/>
    </location>
</feature>
<dbReference type="GO" id="GO:0004722">
    <property type="term" value="F:protein serine/threonine phosphatase activity"/>
    <property type="evidence" value="ECO:0007669"/>
    <property type="project" value="InterPro"/>
</dbReference>
<dbReference type="SMART" id="SM00332">
    <property type="entry name" value="PP2Cc"/>
    <property type="match status" value="1"/>
</dbReference>
<dbReference type="Pfam" id="PF00481">
    <property type="entry name" value="PP2C"/>
    <property type="match status" value="1"/>
</dbReference>
<dbReference type="RefSeq" id="WP_316435242.1">
    <property type="nucleotide sequence ID" value="NZ_CP053586.1"/>
</dbReference>
<dbReference type="InterPro" id="IPR001932">
    <property type="entry name" value="PPM-type_phosphatase-like_dom"/>
</dbReference>
<protein>
    <submittedName>
        <fullName evidence="3">Serine/threonine protein phosphatase</fullName>
    </submittedName>
</protein>
<dbReference type="PANTHER" id="PTHR13832">
    <property type="entry name" value="PROTEIN PHOSPHATASE 2C"/>
    <property type="match status" value="1"/>
</dbReference>
<dbReference type="PANTHER" id="PTHR13832:SF827">
    <property type="entry name" value="PROTEIN PHOSPHATASE 1L"/>
    <property type="match status" value="1"/>
</dbReference>
<feature type="compositionally biased region" description="Low complexity" evidence="1">
    <location>
        <begin position="658"/>
        <end position="672"/>
    </location>
</feature>
<dbReference type="AlphaFoldDB" id="A0AA97AGJ7"/>
<evidence type="ECO:0000256" key="1">
    <source>
        <dbReference type="SAM" id="MobiDB-lite"/>
    </source>
</evidence>
<gene>
    <name evidence="3" type="ORF">HJG54_12265</name>
</gene>
<feature type="compositionally biased region" description="Low complexity" evidence="1">
    <location>
        <begin position="632"/>
        <end position="647"/>
    </location>
</feature>
<evidence type="ECO:0000313" key="3">
    <source>
        <dbReference type="EMBL" id="WNZ23549.1"/>
    </source>
</evidence>
<accession>A0AA97AGJ7</accession>
<evidence type="ECO:0000259" key="2">
    <source>
        <dbReference type="PROSITE" id="PS51746"/>
    </source>
</evidence>
<dbReference type="CDD" id="cd00143">
    <property type="entry name" value="PP2Cc"/>
    <property type="match status" value="1"/>
</dbReference>
<dbReference type="InterPro" id="IPR036457">
    <property type="entry name" value="PPM-type-like_dom_sf"/>
</dbReference>
<dbReference type="Gene3D" id="3.60.40.10">
    <property type="entry name" value="PPM-type phosphatase domain"/>
    <property type="match status" value="1"/>
</dbReference>
<proteinExistence type="predicted"/>
<name>A0AA97AGJ7_9CYAN</name>
<dbReference type="SMART" id="SM00331">
    <property type="entry name" value="PP2C_SIG"/>
    <property type="match status" value="1"/>
</dbReference>
<organism evidence="3">
    <name type="scientific">Leptolyngbya sp. NK1-12</name>
    <dbReference type="NCBI Taxonomy" id="2547451"/>
    <lineage>
        <taxon>Bacteria</taxon>
        <taxon>Bacillati</taxon>
        <taxon>Cyanobacteriota</taxon>
        <taxon>Cyanophyceae</taxon>
        <taxon>Leptolyngbyales</taxon>
        <taxon>Leptolyngbyaceae</taxon>
        <taxon>Leptolyngbya group</taxon>
        <taxon>Leptolyngbya</taxon>
    </lineage>
</organism>
<dbReference type="InterPro" id="IPR015655">
    <property type="entry name" value="PP2C"/>
</dbReference>
<feature type="region of interest" description="Disordered" evidence="1">
    <location>
        <begin position="733"/>
        <end position="780"/>
    </location>
</feature>